<dbReference type="PRINTS" id="PR00326">
    <property type="entry name" value="GTP1OBG"/>
</dbReference>
<dbReference type="CDD" id="cd04867">
    <property type="entry name" value="TGS_YchF_OLA1"/>
    <property type="match status" value="1"/>
</dbReference>
<dbReference type="Gene3D" id="3.10.20.30">
    <property type="match status" value="1"/>
</dbReference>
<evidence type="ECO:0000256" key="1">
    <source>
        <dbReference type="ARBA" id="ARBA00001946"/>
    </source>
</evidence>
<dbReference type="InterPro" id="IPR004396">
    <property type="entry name" value="ATPase_YchF/OLA1"/>
</dbReference>
<dbReference type="InParanoid" id="A0A540VLF6"/>
<proteinExistence type="predicted"/>
<evidence type="ECO:0000313" key="6">
    <source>
        <dbReference type="EMBL" id="TQE97590.1"/>
    </source>
</evidence>
<dbReference type="GO" id="GO:0005525">
    <property type="term" value="F:GTP binding"/>
    <property type="evidence" value="ECO:0007669"/>
    <property type="project" value="InterPro"/>
</dbReference>
<dbReference type="FunFam" id="3.10.20.30:FF:000001">
    <property type="entry name" value="Ribosome-binding ATPase YchF"/>
    <property type="match status" value="1"/>
</dbReference>
<dbReference type="PIRSF" id="PIRSF006641">
    <property type="entry name" value="CHP00092"/>
    <property type="match status" value="1"/>
</dbReference>
<dbReference type="InterPro" id="IPR023192">
    <property type="entry name" value="TGS-like_dom_sf"/>
</dbReference>
<feature type="domain" description="TGS" evidence="5">
    <location>
        <begin position="271"/>
        <end position="354"/>
    </location>
</feature>
<evidence type="ECO:0000256" key="2">
    <source>
        <dbReference type="ARBA" id="ARBA00022723"/>
    </source>
</evidence>
<sequence length="356" mass="39365">MEIGIIGLPNSGKTTIFNALTRSDTATAAFSSGQVEVHTAVVNVPDPRVDQLSAMFKPRKTTYAQVTYNDIAGLGQGAARSGLSGALLNAMAANDALMLVVRAFEDENVPHPNQTVDPERDLAAMEAELILSDMTIIDRRLERLAGGKHRGTPEERKRMAQEEALLRRLMDALEAETPLREVEIDEAERKMLGGFGLLSLKPLLRVINMGDEDDEARFQHLLDDRTLLLRGRLEAEIAQMAPEEATEFLAEFGIQEPGLNRAIRLCYAMLGLQSFFTVGEDEVRAWTVRRNTLAPEAAGVIHSDLQKGFIRAETIAYEDLMACGSMAEARRQGKLRLEGKEYVVQDGDILNIRFNV</sequence>
<dbReference type="OrthoDB" id="9807318at2"/>
<keyword evidence="4" id="KW-0067">ATP-binding</keyword>
<dbReference type="AlphaFoldDB" id="A0A540VLF6"/>
<evidence type="ECO:0000256" key="3">
    <source>
        <dbReference type="ARBA" id="ARBA00022741"/>
    </source>
</evidence>
<evidence type="ECO:0000259" key="5">
    <source>
        <dbReference type="PROSITE" id="PS51880"/>
    </source>
</evidence>
<dbReference type="SUPFAM" id="SSF81271">
    <property type="entry name" value="TGS-like"/>
    <property type="match status" value="1"/>
</dbReference>
<comment type="cofactor">
    <cofactor evidence="1">
        <name>Mg(2+)</name>
        <dbReference type="ChEBI" id="CHEBI:18420"/>
    </cofactor>
</comment>
<name>A0A540VLF6_9CHLR</name>
<dbReference type="GO" id="GO:0005737">
    <property type="term" value="C:cytoplasm"/>
    <property type="evidence" value="ECO:0007669"/>
    <property type="project" value="TreeGrafter"/>
</dbReference>
<dbReference type="Gene3D" id="3.40.50.300">
    <property type="entry name" value="P-loop containing nucleotide triphosphate hydrolases"/>
    <property type="match status" value="1"/>
</dbReference>
<protein>
    <submittedName>
        <fullName evidence="6">Redox-regulated ATPase YchF</fullName>
    </submittedName>
</protein>
<dbReference type="InterPro" id="IPR013029">
    <property type="entry name" value="YchF_C"/>
</dbReference>
<dbReference type="NCBIfam" id="TIGR00092">
    <property type="entry name" value="redox-regulated ATPase YchF"/>
    <property type="match status" value="1"/>
</dbReference>
<dbReference type="Proteomes" id="UP000317371">
    <property type="component" value="Unassembled WGS sequence"/>
</dbReference>
<dbReference type="SUPFAM" id="SSF52540">
    <property type="entry name" value="P-loop containing nucleoside triphosphate hydrolases"/>
    <property type="match status" value="1"/>
</dbReference>
<evidence type="ECO:0000256" key="4">
    <source>
        <dbReference type="ARBA" id="ARBA00022840"/>
    </source>
</evidence>
<dbReference type="InterPro" id="IPR004095">
    <property type="entry name" value="TGS"/>
</dbReference>
<dbReference type="Gene3D" id="1.10.150.300">
    <property type="entry name" value="TGS-like domain"/>
    <property type="match status" value="1"/>
</dbReference>
<dbReference type="InterPro" id="IPR012676">
    <property type="entry name" value="TGS-like"/>
</dbReference>
<accession>A0A540VLF6</accession>
<dbReference type="GO" id="GO:0016887">
    <property type="term" value="F:ATP hydrolysis activity"/>
    <property type="evidence" value="ECO:0007669"/>
    <property type="project" value="InterPro"/>
</dbReference>
<dbReference type="PANTHER" id="PTHR23305">
    <property type="entry name" value="OBG GTPASE FAMILY"/>
    <property type="match status" value="1"/>
</dbReference>
<dbReference type="Pfam" id="PF01926">
    <property type="entry name" value="MMR_HSR1"/>
    <property type="match status" value="1"/>
</dbReference>
<dbReference type="InterPro" id="IPR012675">
    <property type="entry name" value="Beta-grasp_dom_sf"/>
</dbReference>
<keyword evidence="3" id="KW-0547">Nucleotide-binding</keyword>
<dbReference type="InterPro" id="IPR027417">
    <property type="entry name" value="P-loop_NTPase"/>
</dbReference>
<dbReference type="PANTHER" id="PTHR23305:SF18">
    <property type="entry name" value="OBG-TYPE G DOMAIN-CONTAINING PROTEIN"/>
    <property type="match status" value="1"/>
</dbReference>
<dbReference type="Pfam" id="PF06071">
    <property type="entry name" value="YchF-GTPase_C"/>
    <property type="match status" value="1"/>
</dbReference>
<keyword evidence="7" id="KW-1185">Reference proteome</keyword>
<dbReference type="EMBL" id="VIGC01000002">
    <property type="protein sequence ID" value="TQE97590.1"/>
    <property type="molecule type" value="Genomic_DNA"/>
</dbReference>
<dbReference type="GO" id="GO:0046872">
    <property type="term" value="F:metal ion binding"/>
    <property type="evidence" value="ECO:0007669"/>
    <property type="project" value="UniProtKB-KW"/>
</dbReference>
<comment type="caution">
    <text evidence="6">The sequence shown here is derived from an EMBL/GenBank/DDBJ whole genome shotgun (WGS) entry which is preliminary data.</text>
</comment>
<organism evidence="6 7">
    <name type="scientific">Litorilinea aerophila</name>
    <dbReference type="NCBI Taxonomy" id="1204385"/>
    <lineage>
        <taxon>Bacteria</taxon>
        <taxon>Bacillati</taxon>
        <taxon>Chloroflexota</taxon>
        <taxon>Caldilineae</taxon>
        <taxon>Caldilineales</taxon>
        <taxon>Caldilineaceae</taxon>
        <taxon>Litorilinea</taxon>
    </lineage>
</organism>
<keyword evidence="2" id="KW-0479">Metal-binding</keyword>
<evidence type="ECO:0000313" key="7">
    <source>
        <dbReference type="Proteomes" id="UP000317371"/>
    </source>
</evidence>
<dbReference type="InterPro" id="IPR006073">
    <property type="entry name" value="GTP-bd"/>
</dbReference>
<gene>
    <name evidence="6" type="primary">ychF</name>
    <name evidence="6" type="ORF">FKZ61_01570</name>
</gene>
<dbReference type="RefSeq" id="WP_141608317.1">
    <property type="nucleotide sequence ID" value="NZ_VIGC02000002.1"/>
</dbReference>
<dbReference type="GO" id="GO:0005524">
    <property type="term" value="F:ATP binding"/>
    <property type="evidence" value="ECO:0007669"/>
    <property type="project" value="UniProtKB-KW"/>
</dbReference>
<dbReference type="PROSITE" id="PS51880">
    <property type="entry name" value="TGS"/>
    <property type="match status" value="1"/>
</dbReference>
<reference evidence="6 7" key="1">
    <citation type="submission" date="2019-06" db="EMBL/GenBank/DDBJ databases">
        <title>Genome sequence of Litorilinea aerophila BAA-2444.</title>
        <authorList>
            <person name="Maclea K.S."/>
            <person name="Maurais E.G."/>
            <person name="Iannazzi L.C."/>
        </authorList>
    </citation>
    <scope>NUCLEOTIDE SEQUENCE [LARGE SCALE GENOMIC DNA]</scope>
    <source>
        <strain evidence="6 7">ATCC BAA-2444</strain>
    </source>
</reference>